<sequence>MLGRLDRTSLLAAALALGACTRAAPEPTRAPSHPPPAPSPRLDAPLEGGARLFHTAVDDAFWVSHEQGRDRLISAGARFELTPETGEVLAVAWDVDLALRGDPLVGSLAVAAHLGGGFVHWSRNRVFRSDTFTGPLRPVAHGGLLGAGAVVRGARSGLDAVMVFGEAGAAALRKGSDTLEPASEAGLADLVALGPKLGLRVDALGRLASTGDGGATWNDAAGVAGLGSKTVLVQPDALAVETWRGRLPLGADGRFGAMDGAQHGSSHGRNFEPILPGSRADDRNAWWIWRDTPPIQAAVLAGARVAAGRALALAPTALAEVDLATATITRAMTDFPQPGLLCSAVPGPEAPLVVCGWETYQDSASYVLSLRDGAFPPVVERAFSDDGYFVTDDAGALGFVGSCALTPRFFDVNDPPRLDTSEIRPAPRICVRRGPNDWVERVIELPEGREIYGWIPRRDGTAVALVVDGNDDGLPAPKDDEPRVSEQGGVRIVRVPLDVGGLVFSRPSWNPYGMYAGGARGPLGPLVDRRFQVREDGSIEGWVASTSGGEVGGVFAGVVVDPRGHVTAYPPPPRVLGMIVTGDFGLSLTRDGELFETLDHGRSHHAAGRSPVPPASFGGSCSPLGCVIGQVTRLGWGAPRVEPVVYPVKPFEEPEIKAPVRLACAPSGKPELVAEAALVPERSRSSWQTGLGDVITLVREVENVAGEQRGQAALPADLLQYVPPDVLAQIPKSQLRAIVQAALAASAPPGDGKAQAAGKAPPRKASGPALRTHSLVMRAPFDPSGSPVRIDATGADLEEARRVAVTPLLAPKGDLGLLFVMDKHELVVTRDRVTRLPIFEPRRYAPISDGAGTSGLLLGPERALVLGEIRRRMSLEEHGQAPMRPPVFLGQERDGGSRRPMALGRRDDGALGLLLWDGSPPRVVAIAELDPKTQSPRPRAPLAPWSTATTADDPRCKKASGWRALVPIEPSSWLGIDTRALPGVTLRGLGAALVRWSESRVCVEAIDVAAERRPDDGTRSEGHLVVRWEASGAARRGAALLSGGLRQELACKLEPAEEPSR</sequence>
<name>A0A6N7PW52_9BACT</name>
<evidence type="ECO:0000313" key="3">
    <source>
        <dbReference type="Proteomes" id="UP000440224"/>
    </source>
</evidence>
<evidence type="ECO:0008006" key="4">
    <source>
        <dbReference type="Google" id="ProtNLM"/>
    </source>
</evidence>
<accession>A0A6N7PW52</accession>
<dbReference type="EMBL" id="WJIE01000007">
    <property type="protein sequence ID" value="MRG95066.1"/>
    <property type="molecule type" value="Genomic_DNA"/>
</dbReference>
<evidence type="ECO:0000313" key="2">
    <source>
        <dbReference type="EMBL" id="MRG95066.1"/>
    </source>
</evidence>
<protein>
    <recommendedName>
        <fullName evidence="4">WG repeat-containing protein</fullName>
    </recommendedName>
</protein>
<dbReference type="Proteomes" id="UP000440224">
    <property type="component" value="Unassembled WGS sequence"/>
</dbReference>
<keyword evidence="3" id="KW-1185">Reference proteome</keyword>
<dbReference type="RefSeq" id="WP_153821895.1">
    <property type="nucleotide sequence ID" value="NZ_WJIE01000007.1"/>
</dbReference>
<feature type="region of interest" description="Disordered" evidence="1">
    <location>
        <begin position="747"/>
        <end position="768"/>
    </location>
</feature>
<proteinExistence type="predicted"/>
<feature type="region of interest" description="Disordered" evidence="1">
    <location>
        <begin position="929"/>
        <end position="955"/>
    </location>
</feature>
<dbReference type="PROSITE" id="PS51257">
    <property type="entry name" value="PROKAR_LIPOPROTEIN"/>
    <property type="match status" value="1"/>
</dbReference>
<gene>
    <name evidence="2" type="ORF">GF068_24550</name>
</gene>
<reference evidence="2 3" key="1">
    <citation type="submission" date="2019-10" db="EMBL/GenBank/DDBJ databases">
        <title>A soil myxobacterium in the family Polyangiaceae.</title>
        <authorList>
            <person name="Li Y."/>
            <person name="Wang J."/>
        </authorList>
    </citation>
    <scope>NUCLEOTIDE SEQUENCE [LARGE SCALE GENOMIC DNA]</scope>
    <source>
        <strain evidence="2 3">DSM 14734</strain>
    </source>
</reference>
<feature type="region of interest" description="Disordered" evidence="1">
    <location>
        <begin position="24"/>
        <end position="45"/>
    </location>
</feature>
<evidence type="ECO:0000256" key="1">
    <source>
        <dbReference type="SAM" id="MobiDB-lite"/>
    </source>
</evidence>
<organism evidence="2 3">
    <name type="scientific">Polyangium spumosum</name>
    <dbReference type="NCBI Taxonomy" id="889282"/>
    <lineage>
        <taxon>Bacteria</taxon>
        <taxon>Pseudomonadati</taxon>
        <taxon>Myxococcota</taxon>
        <taxon>Polyangia</taxon>
        <taxon>Polyangiales</taxon>
        <taxon>Polyangiaceae</taxon>
        <taxon>Polyangium</taxon>
    </lineage>
</organism>
<dbReference type="AlphaFoldDB" id="A0A6N7PW52"/>
<dbReference type="OrthoDB" id="5488382at2"/>
<comment type="caution">
    <text evidence="2">The sequence shown here is derived from an EMBL/GenBank/DDBJ whole genome shotgun (WGS) entry which is preliminary data.</text>
</comment>